<organism evidence="2 3">
    <name type="scientific">Methylocapsa palsarum</name>
    <dbReference type="NCBI Taxonomy" id="1612308"/>
    <lineage>
        <taxon>Bacteria</taxon>
        <taxon>Pseudomonadati</taxon>
        <taxon>Pseudomonadota</taxon>
        <taxon>Alphaproteobacteria</taxon>
        <taxon>Hyphomicrobiales</taxon>
        <taxon>Beijerinckiaceae</taxon>
        <taxon>Methylocapsa</taxon>
    </lineage>
</organism>
<accession>A0A1I4CII8</accession>
<dbReference type="STRING" id="1612308.SAMN05444581_12213"/>
<dbReference type="Proteomes" id="UP000198755">
    <property type="component" value="Unassembled WGS sequence"/>
</dbReference>
<protein>
    <recommendedName>
        <fullName evidence="4">EndoU nuclease</fullName>
    </recommendedName>
</protein>
<dbReference type="RefSeq" id="WP_091686037.1">
    <property type="nucleotide sequence ID" value="NZ_FOSN01000022.1"/>
</dbReference>
<feature type="chain" id="PRO_5011464598" description="EndoU nuclease" evidence="1">
    <location>
        <begin position="24"/>
        <end position="180"/>
    </location>
</feature>
<feature type="signal peptide" evidence="1">
    <location>
        <begin position="1"/>
        <end position="23"/>
    </location>
</feature>
<sequence>MSWLRRALAAGSVAAFIPCAAMAQTTGSAGCAALIQSAANGAAARVNADDKDIAQPQSVKTFTCLDKFFQGVGLNVVVNLLNPATLLQNIEGQLCKALTSEWQKTIGTTQCGITLTGFNLGFLNGHTLGGGLSCPKLSFGGGGPPVGYIGVGANNSGKLYITGDGVKPTGYPTSNLTGLF</sequence>
<evidence type="ECO:0000313" key="2">
    <source>
        <dbReference type="EMBL" id="SFK80117.1"/>
    </source>
</evidence>
<dbReference type="PROSITE" id="PS51257">
    <property type="entry name" value="PROKAR_LIPOPROTEIN"/>
    <property type="match status" value="1"/>
</dbReference>
<keyword evidence="3" id="KW-1185">Reference proteome</keyword>
<dbReference type="EMBL" id="FOSN01000022">
    <property type="protein sequence ID" value="SFK80117.1"/>
    <property type="molecule type" value="Genomic_DNA"/>
</dbReference>
<proteinExistence type="predicted"/>
<evidence type="ECO:0000256" key="1">
    <source>
        <dbReference type="SAM" id="SignalP"/>
    </source>
</evidence>
<keyword evidence="1" id="KW-0732">Signal</keyword>
<evidence type="ECO:0008006" key="4">
    <source>
        <dbReference type="Google" id="ProtNLM"/>
    </source>
</evidence>
<dbReference type="OrthoDB" id="7279017at2"/>
<dbReference type="AlphaFoldDB" id="A0A1I4CII8"/>
<reference evidence="2 3" key="1">
    <citation type="submission" date="2016-10" db="EMBL/GenBank/DDBJ databases">
        <authorList>
            <person name="de Groot N.N."/>
        </authorList>
    </citation>
    <scope>NUCLEOTIDE SEQUENCE [LARGE SCALE GENOMIC DNA]</scope>
    <source>
        <strain evidence="2 3">NE2</strain>
    </source>
</reference>
<evidence type="ECO:0000313" key="3">
    <source>
        <dbReference type="Proteomes" id="UP000198755"/>
    </source>
</evidence>
<gene>
    <name evidence="2" type="ORF">SAMN05444581_12213</name>
</gene>
<name>A0A1I4CII8_9HYPH</name>